<organism evidence="4 5">
    <name type="scientific">Chitinophaga agrisoli</name>
    <dbReference type="NCBI Taxonomy" id="2607653"/>
    <lineage>
        <taxon>Bacteria</taxon>
        <taxon>Pseudomonadati</taxon>
        <taxon>Bacteroidota</taxon>
        <taxon>Chitinophagia</taxon>
        <taxon>Chitinophagales</taxon>
        <taxon>Chitinophagaceae</taxon>
        <taxon>Chitinophaga</taxon>
    </lineage>
</organism>
<dbReference type="GO" id="GO:0016491">
    <property type="term" value="F:oxidoreductase activity"/>
    <property type="evidence" value="ECO:0007669"/>
    <property type="project" value="UniProtKB-KW"/>
</dbReference>
<reference evidence="4 5" key="2">
    <citation type="submission" date="2019-09" db="EMBL/GenBank/DDBJ databases">
        <authorList>
            <person name="Jin C."/>
        </authorList>
    </citation>
    <scope>NUCLEOTIDE SEQUENCE [LARGE SCALE GENOMIC DNA]</scope>
    <source>
        <strain evidence="4 5">BN140078</strain>
    </source>
</reference>
<dbReference type="PRINTS" id="PR00081">
    <property type="entry name" value="GDHRDH"/>
</dbReference>
<evidence type="ECO:0000313" key="5">
    <source>
        <dbReference type="Proteomes" id="UP000324611"/>
    </source>
</evidence>
<comment type="similarity">
    <text evidence="1 3">Belongs to the short-chain dehydrogenases/reductases (SDR) family.</text>
</comment>
<dbReference type="InterPro" id="IPR002347">
    <property type="entry name" value="SDR_fam"/>
</dbReference>
<comment type="caution">
    <text evidence="4">The sequence shown here is derived from an EMBL/GenBank/DDBJ whole genome shotgun (WGS) entry which is preliminary data.</text>
</comment>
<reference evidence="4 5" key="1">
    <citation type="submission" date="2019-09" db="EMBL/GenBank/DDBJ databases">
        <title>Chitinophaga ginsengihumi sp. nov., isolated from soil of ginseng rhizosphere.</title>
        <authorList>
            <person name="Lee J."/>
        </authorList>
    </citation>
    <scope>NUCLEOTIDE SEQUENCE [LARGE SCALE GENOMIC DNA]</scope>
    <source>
        <strain evidence="4 5">BN140078</strain>
    </source>
</reference>
<dbReference type="PANTHER" id="PTHR43976">
    <property type="entry name" value="SHORT CHAIN DEHYDROGENASE"/>
    <property type="match status" value="1"/>
</dbReference>
<name>A0A5B2VNN3_9BACT</name>
<dbReference type="PROSITE" id="PS00061">
    <property type="entry name" value="ADH_SHORT"/>
    <property type="match status" value="1"/>
</dbReference>
<dbReference type="AlphaFoldDB" id="A0A5B2VNN3"/>
<dbReference type="Gene3D" id="3.40.50.720">
    <property type="entry name" value="NAD(P)-binding Rossmann-like Domain"/>
    <property type="match status" value="1"/>
</dbReference>
<keyword evidence="5" id="KW-1185">Reference proteome</keyword>
<dbReference type="Proteomes" id="UP000324611">
    <property type="component" value="Unassembled WGS sequence"/>
</dbReference>
<dbReference type="RefSeq" id="WP_149841888.1">
    <property type="nucleotide sequence ID" value="NZ_VUOC01000004.1"/>
</dbReference>
<dbReference type="InterPro" id="IPR036291">
    <property type="entry name" value="NAD(P)-bd_dom_sf"/>
</dbReference>
<proteinExistence type="inferred from homology"/>
<evidence type="ECO:0000256" key="2">
    <source>
        <dbReference type="ARBA" id="ARBA00023002"/>
    </source>
</evidence>
<dbReference type="InterPro" id="IPR020904">
    <property type="entry name" value="Sc_DH/Rdtase_CS"/>
</dbReference>
<evidence type="ECO:0000313" key="4">
    <source>
        <dbReference type="EMBL" id="KAA2240711.1"/>
    </source>
</evidence>
<evidence type="ECO:0000256" key="3">
    <source>
        <dbReference type="RuleBase" id="RU000363"/>
    </source>
</evidence>
<dbReference type="CDD" id="cd05374">
    <property type="entry name" value="17beta-HSD-like_SDR_c"/>
    <property type="match status" value="1"/>
</dbReference>
<keyword evidence="2" id="KW-0560">Oxidoreductase</keyword>
<dbReference type="PANTHER" id="PTHR43976:SF16">
    <property type="entry name" value="SHORT-CHAIN DEHYDROGENASE_REDUCTASE FAMILY PROTEIN"/>
    <property type="match status" value="1"/>
</dbReference>
<dbReference type="Pfam" id="PF00106">
    <property type="entry name" value="adh_short"/>
    <property type="match status" value="1"/>
</dbReference>
<sequence>MKTIFITGASAGLGKATAKLFQSKGWRVIATMRTPEKETELDLLPNIILLPLDVTNEAQVNATVAKALQSGDIDVVFNNAGYGLIGPLEGYTEQQIINQFDTNFFGVLRVTRAFIPYFKEKRQGLFITTSSICGLASTPMSSVYCASKWAIEGWSEGMSYDLAHFNIGIKTVAPGGIKSNYTNVMDIVADTAYDALNTRMMEGFTDGSLMKFTEPELIAEVVYEAATDGKDQLRYLAGNDAISTYAKKQEQGHDAYRRGIAAYLHLTSPFERVG</sequence>
<dbReference type="PRINTS" id="PR00080">
    <property type="entry name" value="SDRFAMILY"/>
</dbReference>
<dbReference type="EMBL" id="VUOC01000004">
    <property type="protein sequence ID" value="KAA2240711.1"/>
    <property type="molecule type" value="Genomic_DNA"/>
</dbReference>
<dbReference type="SUPFAM" id="SSF51735">
    <property type="entry name" value="NAD(P)-binding Rossmann-fold domains"/>
    <property type="match status" value="1"/>
</dbReference>
<protein>
    <submittedName>
        <fullName evidence="4">SDR family oxidoreductase</fullName>
    </submittedName>
</protein>
<dbReference type="InterPro" id="IPR051911">
    <property type="entry name" value="SDR_oxidoreductase"/>
</dbReference>
<accession>A0A5B2VNN3</accession>
<evidence type="ECO:0000256" key="1">
    <source>
        <dbReference type="ARBA" id="ARBA00006484"/>
    </source>
</evidence>
<gene>
    <name evidence="4" type="ORF">F0L74_31700</name>
</gene>